<keyword evidence="3" id="KW-0804">Transcription</keyword>
<dbReference type="RefSeq" id="WP_394821460.1">
    <property type="nucleotide sequence ID" value="NZ_CP089984.1"/>
</dbReference>
<feature type="domain" description="HTH araC/xylS-type" evidence="4">
    <location>
        <begin position="209"/>
        <end position="307"/>
    </location>
</feature>
<evidence type="ECO:0000259" key="4">
    <source>
        <dbReference type="PROSITE" id="PS01124"/>
    </source>
</evidence>
<evidence type="ECO:0000256" key="1">
    <source>
        <dbReference type="ARBA" id="ARBA00023015"/>
    </source>
</evidence>
<evidence type="ECO:0000256" key="2">
    <source>
        <dbReference type="ARBA" id="ARBA00023125"/>
    </source>
</evidence>
<evidence type="ECO:0000256" key="3">
    <source>
        <dbReference type="ARBA" id="ARBA00023163"/>
    </source>
</evidence>
<keyword evidence="6" id="KW-1185">Reference proteome</keyword>
<dbReference type="PANTHER" id="PTHR46796:SF7">
    <property type="entry name" value="ARAC FAMILY TRANSCRIPTIONAL REGULATOR"/>
    <property type="match status" value="1"/>
</dbReference>
<protein>
    <submittedName>
        <fullName evidence="5">AraC family transcriptional regulator</fullName>
    </submittedName>
</protein>
<dbReference type="InterPro" id="IPR011051">
    <property type="entry name" value="RmlC_Cupin_sf"/>
</dbReference>
<dbReference type="EMBL" id="CP089984">
    <property type="protein sequence ID" value="WXB11842.1"/>
    <property type="molecule type" value="Genomic_DNA"/>
</dbReference>
<organism evidence="5 6">
    <name type="scientific">Pendulispora albinea</name>
    <dbReference type="NCBI Taxonomy" id="2741071"/>
    <lineage>
        <taxon>Bacteria</taxon>
        <taxon>Pseudomonadati</taxon>
        <taxon>Myxococcota</taxon>
        <taxon>Myxococcia</taxon>
        <taxon>Myxococcales</taxon>
        <taxon>Sorangiineae</taxon>
        <taxon>Pendulisporaceae</taxon>
        <taxon>Pendulispora</taxon>
    </lineage>
</organism>
<gene>
    <name evidence="5" type="ORF">LZC94_28780</name>
</gene>
<dbReference type="InterPro" id="IPR009057">
    <property type="entry name" value="Homeodomain-like_sf"/>
</dbReference>
<evidence type="ECO:0000313" key="5">
    <source>
        <dbReference type="EMBL" id="WXB11842.1"/>
    </source>
</evidence>
<keyword evidence="2" id="KW-0238">DNA-binding</keyword>
<keyword evidence="1" id="KW-0805">Transcription regulation</keyword>
<dbReference type="Pfam" id="PF12833">
    <property type="entry name" value="HTH_18"/>
    <property type="match status" value="1"/>
</dbReference>
<dbReference type="Gene3D" id="2.60.120.10">
    <property type="entry name" value="Jelly Rolls"/>
    <property type="match status" value="1"/>
</dbReference>
<evidence type="ECO:0000313" key="6">
    <source>
        <dbReference type="Proteomes" id="UP001370348"/>
    </source>
</evidence>
<dbReference type="PANTHER" id="PTHR46796">
    <property type="entry name" value="HTH-TYPE TRANSCRIPTIONAL ACTIVATOR RHAS-RELATED"/>
    <property type="match status" value="1"/>
</dbReference>
<dbReference type="InterPro" id="IPR050204">
    <property type="entry name" value="AraC_XylS_family_regulators"/>
</dbReference>
<dbReference type="InterPro" id="IPR014710">
    <property type="entry name" value="RmlC-like_jellyroll"/>
</dbReference>
<dbReference type="SUPFAM" id="SSF51182">
    <property type="entry name" value="RmlC-like cupins"/>
    <property type="match status" value="1"/>
</dbReference>
<dbReference type="InterPro" id="IPR018062">
    <property type="entry name" value="HTH_AraC-typ_CS"/>
</dbReference>
<dbReference type="Pfam" id="PF12852">
    <property type="entry name" value="Cupin_6"/>
    <property type="match status" value="1"/>
</dbReference>
<dbReference type="SMART" id="SM00342">
    <property type="entry name" value="HTH_ARAC"/>
    <property type="match status" value="1"/>
</dbReference>
<reference evidence="5 6" key="1">
    <citation type="submission" date="2021-12" db="EMBL/GenBank/DDBJ databases">
        <title>Discovery of the Pendulisporaceae a myxobacterial family with distinct sporulation behavior and unique specialized metabolism.</title>
        <authorList>
            <person name="Garcia R."/>
            <person name="Popoff A."/>
            <person name="Bader C.D."/>
            <person name="Loehr J."/>
            <person name="Walesch S."/>
            <person name="Walt C."/>
            <person name="Boldt J."/>
            <person name="Bunk B."/>
            <person name="Haeckl F.J.F.P.J."/>
            <person name="Gunesch A.P."/>
            <person name="Birkelbach J."/>
            <person name="Nuebel U."/>
            <person name="Pietschmann T."/>
            <person name="Bach T."/>
            <person name="Mueller R."/>
        </authorList>
    </citation>
    <scope>NUCLEOTIDE SEQUENCE [LARGE SCALE GENOMIC DNA]</scope>
    <source>
        <strain evidence="5 6">MSr11954</strain>
    </source>
</reference>
<dbReference type="Proteomes" id="UP001370348">
    <property type="component" value="Chromosome"/>
</dbReference>
<dbReference type="Gene3D" id="1.10.10.60">
    <property type="entry name" value="Homeodomain-like"/>
    <property type="match status" value="2"/>
</dbReference>
<sequence length="310" mass="33739">MDLRDPRGDAVADVLGVSFMRHALYKPLEAHAPWGVRIPHRPRASFYIVTRGSARIEVEGENVHVLSPGEVVFIPHGTAHALRDAADSKLQDVCDGALCPSLAPRRIGGRGSATSIVAGFFEVGSGHEPPLLQKMPALVVLSASEPTFGRWIEATLQLVLAESAAPGPASSMVLQCLADVLFVLALRSAEASGRRKASGIPALSEPRIYEALNLMHVHVAEPWTVMTLARRVNMSRSGFAARFTELVGEPPLQYLARWRVTRAAEMLRDTNEKVAAVANLVGYESLPAFSRAFKRWQGESPATFRRKLAH</sequence>
<dbReference type="SUPFAM" id="SSF46689">
    <property type="entry name" value="Homeodomain-like"/>
    <property type="match status" value="2"/>
</dbReference>
<dbReference type="PROSITE" id="PS01124">
    <property type="entry name" value="HTH_ARAC_FAMILY_2"/>
    <property type="match status" value="1"/>
</dbReference>
<name>A0ABZ2LLM5_9BACT</name>
<dbReference type="InterPro" id="IPR018060">
    <property type="entry name" value="HTH_AraC"/>
</dbReference>
<dbReference type="InterPro" id="IPR032783">
    <property type="entry name" value="AraC_lig"/>
</dbReference>
<dbReference type="PROSITE" id="PS00041">
    <property type="entry name" value="HTH_ARAC_FAMILY_1"/>
    <property type="match status" value="1"/>
</dbReference>
<proteinExistence type="predicted"/>
<accession>A0ABZ2LLM5</accession>